<feature type="domain" description="HTH lysR-type" evidence="6">
    <location>
        <begin position="1"/>
        <end position="58"/>
    </location>
</feature>
<keyword evidence="4" id="KW-0010">Activator</keyword>
<gene>
    <name evidence="7" type="ORF">A2151_03165</name>
</gene>
<dbReference type="PRINTS" id="PR00039">
    <property type="entry name" value="HTHLYSR"/>
</dbReference>
<evidence type="ECO:0000313" key="8">
    <source>
        <dbReference type="Proteomes" id="UP000178885"/>
    </source>
</evidence>
<evidence type="ECO:0000259" key="6">
    <source>
        <dbReference type="PROSITE" id="PS50931"/>
    </source>
</evidence>
<dbReference type="PANTHER" id="PTHR30346">
    <property type="entry name" value="TRANSCRIPTIONAL DUAL REGULATOR HCAR-RELATED"/>
    <property type="match status" value="1"/>
</dbReference>
<dbReference type="Proteomes" id="UP000178885">
    <property type="component" value="Unassembled WGS sequence"/>
</dbReference>
<dbReference type="FunFam" id="1.10.10.10:FF:000001">
    <property type="entry name" value="LysR family transcriptional regulator"/>
    <property type="match status" value="1"/>
</dbReference>
<organism evidence="7 8">
    <name type="scientific">Candidatus Muproteobacteria bacterium RBG_16_65_34</name>
    <dbReference type="NCBI Taxonomy" id="1817760"/>
    <lineage>
        <taxon>Bacteria</taxon>
        <taxon>Pseudomonadati</taxon>
        <taxon>Pseudomonadota</taxon>
        <taxon>Candidatus Muproteobacteria</taxon>
    </lineage>
</organism>
<evidence type="ECO:0000256" key="5">
    <source>
        <dbReference type="ARBA" id="ARBA00023163"/>
    </source>
</evidence>
<protein>
    <submittedName>
        <fullName evidence="7">DNA-binding transcriptional regulator OxyR</fullName>
    </submittedName>
</protein>
<dbReference type="Gene3D" id="1.10.10.10">
    <property type="entry name" value="Winged helix-like DNA-binding domain superfamily/Winged helix DNA-binding domain"/>
    <property type="match status" value="1"/>
</dbReference>
<dbReference type="InterPro" id="IPR036388">
    <property type="entry name" value="WH-like_DNA-bd_sf"/>
</dbReference>
<comment type="caution">
    <text evidence="7">The sequence shown here is derived from an EMBL/GenBank/DDBJ whole genome shotgun (WGS) entry which is preliminary data.</text>
</comment>
<dbReference type="GO" id="GO:0003700">
    <property type="term" value="F:DNA-binding transcription factor activity"/>
    <property type="evidence" value="ECO:0007669"/>
    <property type="project" value="InterPro"/>
</dbReference>
<evidence type="ECO:0000256" key="1">
    <source>
        <dbReference type="ARBA" id="ARBA00009437"/>
    </source>
</evidence>
<dbReference type="GO" id="GO:0032993">
    <property type="term" value="C:protein-DNA complex"/>
    <property type="evidence" value="ECO:0007669"/>
    <property type="project" value="TreeGrafter"/>
</dbReference>
<evidence type="ECO:0000256" key="3">
    <source>
        <dbReference type="ARBA" id="ARBA00023125"/>
    </source>
</evidence>
<dbReference type="SUPFAM" id="SSF53850">
    <property type="entry name" value="Periplasmic binding protein-like II"/>
    <property type="match status" value="1"/>
</dbReference>
<dbReference type="GO" id="GO:0003677">
    <property type="term" value="F:DNA binding"/>
    <property type="evidence" value="ECO:0007669"/>
    <property type="project" value="UniProtKB-KW"/>
</dbReference>
<keyword evidence="2" id="KW-0805">Transcription regulation</keyword>
<dbReference type="Gene3D" id="3.40.190.10">
    <property type="entry name" value="Periplasmic binding protein-like II"/>
    <property type="match status" value="2"/>
</dbReference>
<keyword evidence="5" id="KW-0804">Transcription</keyword>
<sequence length="312" mass="33745">MTLQELRYLVAVAEEGQVARAAGRCHVGQPTLSTQLKKLEDTLGVQLFERGPRGLTPTAAGAPIIAQARVVLEETEKLRALARATQDPMAGPLRLGAIPTLGPYLLPHLLPVIRKRYPHLRLLLSELLTAQLVAAVQAHTLDCALLALPVAHEGLEVVELFREPFEVALPAGHPLARKKHVQPGDLAHECLLLLEEGHCLRDQALDVCGVAKSESREEVQATSLETLRQMVAAGIGCTLLPQLATQGGARPDKRLIELRPFARPTPTRLIGLLWRARGARAEAARQLGDLIRAHLPTGVLATRSVGSRPHTS</sequence>
<name>A0A1F6TR97_9PROT</name>
<accession>A0A1F6TR97</accession>
<dbReference type="CDD" id="cd08411">
    <property type="entry name" value="PBP2_OxyR"/>
    <property type="match status" value="1"/>
</dbReference>
<dbReference type="AlphaFoldDB" id="A0A1F6TR97"/>
<dbReference type="InterPro" id="IPR036390">
    <property type="entry name" value="WH_DNA-bd_sf"/>
</dbReference>
<dbReference type="Pfam" id="PF03466">
    <property type="entry name" value="LysR_substrate"/>
    <property type="match status" value="1"/>
</dbReference>
<dbReference type="PANTHER" id="PTHR30346:SF26">
    <property type="entry name" value="HYDROGEN PEROXIDE-INDUCIBLE GENES ACTIVATOR"/>
    <property type="match status" value="1"/>
</dbReference>
<dbReference type="Pfam" id="PF00126">
    <property type="entry name" value="HTH_1"/>
    <property type="match status" value="1"/>
</dbReference>
<dbReference type="InterPro" id="IPR000847">
    <property type="entry name" value="LysR_HTH_N"/>
</dbReference>
<dbReference type="PROSITE" id="PS50931">
    <property type="entry name" value="HTH_LYSR"/>
    <property type="match status" value="1"/>
</dbReference>
<dbReference type="InterPro" id="IPR005119">
    <property type="entry name" value="LysR_subst-bd"/>
</dbReference>
<evidence type="ECO:0000256" key="2">
    <source>
        <dbReference type="ARBA" id="ARBA00023015"/>
    </source>
</evidence>
<dbReference type="STRING" id="1817760.A2151_03165"/>
<keyword evidence="3 7" id="KW-0238">DNA-binding</keyword>
<dbReference type="SUPFAM" id="SSF46785">
    <property type="entry name" value="Winged helix' DNA-binding domain"/>
    <property type="match status" value="1"/>
</dbReference>
<dbReference type="EMBL" id="MFSU01000049">
    <property type="protein sequence ID" value="OGI47663.1"/>
    <property type="molecule type" value="Genomic_DNA"/>
</dbReference>
<proteinExistence type="inferred from homology"/>
<reference evidence="7 8" key="1">
    <citation type="journal article" date="2016" name="Nat. Commun.">
        <title>Thousands of microbial genomes shed light on interconnected biogeochemical processes in an aquifer system.</title>
        <authorList>
            <person name="Anantharaman K."/>
            <person name="Brown C.T."/>
            <person name="Hug L.A."/>
            <person name="Sharon I."/>
            <person name="Castelle C.J."/>
            <person name="Probst A.J."/>
            <person name="Thomas B.C."/>
            <person name="Singh A."/>
            <person name="Wilkins M.J."/>
            <person name="Karaoz U."/>
            <person name="Brodie E.L."/>
            <person name="Williams K.H."/>
            <person name="Hubbard S.S."/>
            <person name="Banfield J.F."/>
        </authorList>
    </citation>
    <scope>NUCLEOTIDE SEQUENCE [LARGE SCALE GENOMIC DNA]</scope>
</reference>
<evidence type="ECO:0000313" key="7">
    <source>
        <dbReference type="EMBL" id="OGI47663.1"/>
    </source>
</evidence>
<comment type="similarity">
    <text evidence="1">Belongs to the LysR transcriptional regulatory family.</text>
</comment>
<evidence type="ECO:0000256" key="4">
    <source>
        <dbReference type="ARBA" id="ARBA00023159"/>
    </source>
</evidence>